<organism evidence="3">
    <name type="scientific">Aphanomyces invadans</name>
    <dbReference type="NCBI Taxonomy" id="157072"/>
    <lineage>
        <taxon>Eukaryota</taxon>
        <taxon>Sar</taxon>
        <taxon>Stramenopiles</taxon>
        <taxon>Oomycota</taxon>
        <taxon>Saprolegniomycetes</taxon>
        <taxon>Saprolegniales</taxon>
        <taxon>Verrucalvaceae</taxon>
        <taxon>Aphanomyces</taxon>
    </lineage>
</organism>
<dbReference type="SUPFAM" id="SSF57889">
    <property type="entry name" value="Cysteine-rich domain"/>
    <property type="match status" value="1"/>
</dbReference>
<dbReference type="RefSeq" id="XP_008876166.1">
    <property type="nucleotide sequence ID" value="XM_008877944.1"/>
</dbReference>
<dbReference type="InterPro" id="IPR041664">
    <property type="entry name" value="AAA_16"/>
</dbReference>
<dbReference type="Gene3D" id="1.25.40.370">
    <property type="match status" value="1"/>
</dbReference>
<dbReference type="SUPFAM" id="SSF49785">
    <property type="entry name" value="Galactose-binding domain-like"/>
    <property type="match status" value="1"/>
</dbReference>
<gene>
    <name evidence="3" type="ORF">H310_11320</name>
</gene>
<accession>A0A024TLU3</accession>
<dbReference type="InterPro" id="IPR027417">
    <property type="entry name" value="P-loop_NTPase"/>
</dbReference>
<dbReference type="SMART" id="SM00320">
    <property type="entry name" value="WD40"/>
    <property type="match status" value="5"/>
</dbReference>
<dbReference type="Pfam" id="PF13271">
    <property type="entry name" value="DUF4062"/>
    <property type="match status" value="1"/>
</dbReference>
<dbReference type="SUPFAM" id="SSF50998">
    <property type="entry name" value="Quinoprotein alcohol dehydrogenase-like"/>
    <property type="match status" value="2"/>
</dbReference>
<dbReference type="InterPro" id="IPR025139">
    <property type="entry name" value="DUF4062"/>
</dbReference>
<reference evidence="3" key="1">
    <citation type="submission" date="2013-12" db="EMBL/GenBank/DDBJ databases">
        <title>The Genome Sequence of Aphanomyces invadans NJM9701.</title>
        <authorList>
            <consortium name="The Broad Institute Genomics Platform"/>
            <person name="Russ C."/>
            <person name="Tyler B."/>
            <person name="van West P."/>
            <person name="Dieguez-Uribeondo J."/>
            <person name="Young S.K."/>
            <person name="Zeng Q."/>
            <person name="Gargeya S."/>
            <person name="Fitzgerald M."/>
            <person name="Abouelleil A."/>
            <person name="Alvarado L."/>
            <person name="Chapman S.B."/>
            <person name="Gainer-Dewar J."/>
            <person name="Goldberg J."/>
            <person name="Griggs A."/>
            <person name="Gujja S."/>
            <person name="Hansen M."/>
            <person name="Howarth C."/>
            <person name="Imamovic A."/>
            <person name="Ireland A."/>
            <person name="Larimer J."/>
            <person name="McCowan C."/>
            <person name="Murphy C."/>
            <person name="Pearson M."/>
            <person name="Poon T.W."/>
            <person name="Priest M."/>
            <person name="Roberts A."/>
            <person name="Saif S."/>
            <person name="Shea T."/>
            <person name="Sykes S."/>
            <person name="Wortman J."/>
            <person name="Nusbaum C."/>
            <person name="Birren B."/>
        </authorList>
    </citation>
    <scope>NUCLEOTIDE SEQUENCE [LARGE SCALE GENOMIC DNA]</scope>
    <source>
        <strain evidence="3">NJM9701</strain>
    </source>
</reference>
<dbReference type="InterPro" id="IPR008979">
    <property type="entry name" value="Galactose-bd-like_sf"/>
</dbReference>
<dbReference type="InterPro" id="IPR052752">
    <property type="entry name" value="NACHT-WD_repeat"/>
</dbReference>
<dbReference type="Gene3D" id="3.40.50.300">
    <property type="entry name" value="P-loop containing nucleotide triphosphate hydrolases"/>
    <property type="match status" value="1"/>
</dbReference>
<proteinExistence type="predicted"/>
<feature type="region of interest" description="Disordered" evidence="1">
    <location>
        <begin position="153"/>
        <end position="173"/>
    </location>
</feature>
<dbReference type="InterPro" id="IPR011047">
    <property type="entry name" value="Quinoprotein_ADH-like_sf"/>
</dbReference>
<dbReference type="VEuPathDB" id="FungiDB:H310_11320"/>
<dbReference type="SUPFAM" id="SSF52540">
    <property type="entry name" value="P-loop containing nucleoside triphosphate hydrolases"/>
    <property type="match status" value="1"/>
</dbReference>
<dbReference type="Pfam" id="PF13191">
    <property type="entry name" value="AAA_16"/>
    <property type="match status" value="1"/>
</dbReference>
<name>A0A024TLU3_9STRA</name>
<sequence length="2007" mass="218114">MMETLESQHHEHPLVPSSIATLCQENRCYVGGAGCNVCAASCAGAWHCAACGFDLCGDCSGTDLPPKKIDHSQHPHTLTFLSIPELNQLHANYQIVQCDLCRMPGYCSYHCESCCFDLCVLCALQKLAPVFGALPSAAALNSVHPAATSAVDWSQYDDDNPNANQTDDSEGLENISCGKVASGSSMENEDSHAKFAVDGDDETRFASADSDPQWLEVDLGALHKISHVCIQWEAAYAATYDIQVSKDRLAWTTVASVADNRGDGWVKTKLPDSEDAHATFIRMYGHARGTTYGYSIYHFNVYGTKLTPSLERVVVTPANVALGARVVRGLHWPVTSSFDGVYGYPGTVVAYKCPDAPPVHAENHRPYHGPDKCCIVKWDLITTPAVHRIGAAGQYELYFHPEHAPADATTDVPDDAIHELHGLECLVKSPAQTDGVDELRTLESTLWPTSRDTRHEWKEKLAVRPPQTSKDLDEALVGRVLQGKLVASDIVQKPKAISVFVSSTFTDTASERNLLIADVYPYLKRYAALLGLEFSASEMRWGIRDEASNSHQTSAICMAELARCQTSSLGLNYVLILGNKYGYRPFPNQIPLDEFEALVATMATSDADVVRHWFRINTNVIPPAMELQPSTLAAPGTWWPIFEQMQRAFRNVRHVVSDPHRQDLYNVSVTECEVMHGLLTAADAKTAAFVYHRIIPDIDSSHGKAGMYVDMAGRGQIDDEAQALLATLRDTKVKPKQHGAKEYTVPWGPEILPETHATYLTDFCDHFCSHMCESLLAASEQLNVAPDAVFNEVMHHALFCAQRSANFVGRADILSKVHAYLRSATVENRPFVLYGRGGAGKSAVVAKVAMKLTGGGGPAVAAGSGLAAVLTPRHDPVLVLRFLGTSLDSTDIRKLLTSICSQIHRNYSTTHGMSATIPPGLDDLIRHFHDLLALASETKPLVVILDSLDQLSSADNAHHLTWLPMSLPPHCKLVVSALDAADEGGNCLAKLRAQTPTDHLLELPVMTSADGLDMMTAWLAARNRALTPHQSRFLVDSFVQCPLPLYLHVAFTLALPWTSYTPVDTALLPPTIPDLLRHLFHKLCGVHGQLLVHHTAGYLTLAKRGLSRSELEDVLSLDDDVLNDVYQWWVPPIRRIPSLVVTRLLSDLDSYLVTHAADGGIPVLSWYHREFNVAARAICLGDDAVVTSLSANLAAFFASDYAHVAKPFVDKNGVPAGRAQRKVAPQELVLPGSSRGVQFNHRRVTELPSALIGAQDWPRVEYVVSDVEFLQASVALGAIADTLSDIRRAIQAMYAADVPPTILPQVAAFLSRDMFTLQRHPSSFYQVVMRHPKASFLRTTAAAKLTPPPQGYFQVVSTETPASSIMASFMVGPASDGADSTVAVAFSPDSLKVAALSEPDCGQVVYLTVFDVVSNTVMWTVAEPDVKYDSVTWSVDGTSVIVGASASGELHLFSEAIGVRTKVLHAALKKKKKHRITSVVCVNATTIVTADRTSPELHVWENGTIHRTLKIQGHGEDDHNDSKKMTQILLSPDRQHMGVASYSGACSIWSCATWHEEATFEAAEGVKYASLSSDATMLAVNVDTYNGQGAQVFGKAFDHPKSLIMEYLDLLGSAMEVCGIEFHPNHPSILYVFNSSTQVYAFDVVSERRLAIYAAPGHSFGGNMSMSLDGTMIATLGQTNNVLLWNPASKPAPLGAAGRVETIALHPTGDAVAACHSCAEKTRVMDVKNPSMLVYEFVNTKNTSTACTRVVYNKGAGGDEGRYVAATTNTGAICVGEVHNDQVTTTFFDTFKYDSIDVALHPSGQFVAALGLDDQYHGHLRYIRRDDGTVVWEMAGMAKEAVRMGGMALQMSRTGDLVACLASLDQLSVFDTAAGTMAFSIRVQGGVRCYRFTPSFDMVALCAGRGNLQVWRRDALESPVITLKPPHTDATNITGIAVLPDLNIVFSCAEDGHLIATSLTDGAVLGVYANAELQPIHGFDILPSRVPRLAFGDDLGRIVVLDWKGAT</sequence>
<dbReference type="InterPro" id="IPR037252">
    <property type="entry name" value="Mib_Herc2_sf"/>
</dbReference>
<dbReference type="GeneID" id="20088370"/>
<dbReference type="SUPFAM" id="SSF159034">
    <property type="entry name" value="Mib/herc2 domain-like"/>
    <property type="match status" value="1"/>
</dbReference>
<dbReference type="PROSITE" id="PS50022">
    <property type="entry name" value="FA58C_3"/>
    <property type="match status" value="1"/>
</dbReference>
<dbReference type="OrthoDB" id="2325716at2759"/>
<protein>
    <recommendedName>
        <fullName evidence="2">F5/8 type C domain-containing protein</fullName>
    </recommendedName>
</protein>
<dbReference type="InterPro" id="IPR001680">
    <property type="entry name" value="WD40_rpt"/>
</dbReference>
<feature type="domain" description="F5/8 type C" evidence="2">
    <location>
        <begin position="165"/>
        <end position="304"/>
    </location>
</feature>
<dbReference type="STRING" id="157072.A0A024TLU3"/>
<dbReference type="EMBL" id="KI913982">
    <property type="protein sequence ID" value="ETV94993.1"/>
    <property type="molecule type" value="Genomic_DNA"/>
</dbReference>
<evidence type="ECO:0000313" key="3">
    <source>
        <dbReference type="EMBL" id="ETV94993.1"/>
    </source>
</evidence>
<dbReference type="Gene3D" id="2.130.10.10">
    <property type="entry name" value="YVTN repeat-like/Quinoprotein amine dehydrogenase"/>
    <property type="match status" value="3"/>
</dbReference>
<dbReference type="Gene3D" id="2.60.120.260">
    <property type="entry name" value="Galactose-binding domain-like"/>
    <property type="match status" value="1"/>
</dbReference>
<dbReference type="InterPro" id="IPR015943">
    <property type="entry name" value="WD40/YVTN_repeat-like_dom_sf"/>
</dbReference>
<dbReference type="PANTHER" id="PTHR19871:SF14">
    <property type="entry name" value="DUF4062 DOMAIN-CONTAINING PROTEIN"/>
    <property type="match status" value="1"/>
</dbReference>
<dbReference type="GO" id="GO:0046872">
    <property type="term" value="F:metal ion binding"/>
    <property type="evidence" value="ECO:0007669"/>
    <property type="project" value="InterPro"/>
</dbReference>
<dbReference type="PANTHER" id="PTHR19871">
    <property type="entry name" value="BETA TRANSDUCIN-RELATED PROTEIN"/>
    <property type="match status" value="1"/>
</dbReference>
<evidence type="ECO:0000259" key="2">
    <source>
        <dbReference type="PROSITE" id="PS50022"/>
    </source>
</evidence>
<dbReference type="eggNOG" id="KOG3602">
    <property type="taxonomic scope" value="Eukaryota"/>
</dbReference>
<evidence type="ECO:0000256" key="1">
    <source>
        <dbReference type="SAM" id="MobiDB-lite"/>
    </source>
</evidence>
<dbReference type="InterPro" id="IPR046349">
    <property type="entry name" value="C1-like_sf"/>
</dbReference>
<dbReference type="Pfam" id="PF00754">
    <property type="entry name" value="F5_F8_type_C"/>
    <property type="match status" value="1"/>
</dbReference>
<dbReference type="Gene3D" id="2.30.30.40">
    <property type="entry name" value="SH3 Domains"/>
    <property type="match status" value="1"/>
</dbReference>
<dbReference type="InterPro" id="IPR000421">
    <property type="entry name" value="FA58C"/>
</dbReference>
<dbReference type="GO" id="GO:0004842">
    <property type="term" value="F:ubiquitin-protein transferase activity"/>
    <property type="evidence" value="ECO:0007669"/>
    <property type="project" value="InterPro"/>
</dbReference>